<dbReference type="PANTHER" id="PTHR30203">
    <property type="entry name" value="OUTER MEMBRANE CATION EFFLUX PROTEIN"/>
    <property type="match status" value="1"/>
</dbReference>
<keyword evidence="2" id="KW-0472">Membrane</keyword>
<evidence type="ECO:0000313" key="3">
    <source>
        <dbReference type="EMBL" id="EHJ35383.1"/>
    </source>
</evidence>
<proteinExistence type="inferred from homology"/>
<keyword evidence="2 3" id="KW-0449">Lipoprotein</keyword>
<dbReference type="RefSeq" id="WP_007903357.1">
    <property type="nucleotide sequence ID" value="NZ_JH379476.1"/>
</dbReference>
<dbReference type="SUPFAM" id="SSF56954">
    <property type="entry name" value="Outer membrane efflux proteins (OEP)"/>
    <property type="match status" value="1"/>
</dbReference>
<comment type="subcellular location">
    <subcellularLocation>
        <location evidence="2">Cell membrane</location>
        <topology evidence="2">Lipid-anchor</topology>
    </subcellularLocation>
</comment>
<dbReference type="NCBIfam" id="TIGR01845">
    <property type="entry name" value="outer_NodT"/>
    <property type="match status" value="1"/>
</dbReference>
<keyword evidence="2" id="KW-0564">Palmitate</keyword>
<dbReference type="Gene3D" id="1.20.1600.10">
    <property type="entry name" value="Outer membrane efflux proteins (OEP)"/>
    <property type="match status" value="1"/>
</dbReference>
<evidence type="ECO:0000313" key="4">
    <source>
        <dbReference type="Proteomes" id="UP000004407"/>
    </source>
</evidence>
<feature type="signal peptide" evidence="2">
    <location>
        <begin position="1"/>
        <end position="18"/>
    </location>
</feature>
<evidence type="ECO:0000256" key="2">
    <source>
        <dbReference type="RuleBase" id="RU362097"/>
    </source>
</evidence>
<comment type="caution">
    <text evidence="3">The sequence shown here is derived from an EMBL/GenBank/DDBJ whole genome shotgun (WGS) entry which is preliminary data.</text>
</comment>
<dbReference type="GO" id="GO:0005886">
    <property type="term" value="C:plasma membrane"/>
    <property type="evidence" value="ECO:0007669"/>
    <property type="project" value="UniProtKB-SubCell"/>
</dbReference>
<dbReference type="PROSITE" id="PS51257">
    <property type="entry name" value="PROKAR_LIPOPROTEIN"/>
    <property type="match status" value="1"/>
</dbReference>
<gene>
    <name evidence="3" type="ORF">HMPREF0673_02992</name>
</gene>
<dbReference type="HOGENOM" id="CLU_012817_13_3_10"/>
<dbReference type="eggNOG" id="COG1538">
    <property type="taxonomic scope" value="Bacteria"/>
</dbReference>
<keyword evidence="2" id="KW-0732">Signal</keyword>
<dbReference type="GO" id="GO:0015562">
    <property type="term" value="F:efflux transmembrane transporter activity"/>
    <property type="evidence" value="ECO:0007669"/>
    <property type="project" value="InterPro"/>
</dbReference>
<dbReference type="EMBL" id="AFZZ01000258">
    <property type="protein sequence ID" value="EHJ35383.1"/>
    <property type="molecule type" value="Genomic_DNA"/>
</dbReference>
<sequence>MKKILFYMLVVAGSLSMASCQLGQHYTRPELNLPERLSKAPQNDTLTIADMQWWEMYTDTTLQQLISKTLEHNKDLLISSARVKELAAMKRIDWANLFPRIDAKAFIEKEGTNYGGDNYKNSTKQHAKFIASWELDLWGNLRWAKDKSMAQFLGSIEAQRALKMSIISEVAQSYFELVALDNELKIVRQTLKAREEGVRLAKLRFEGGLTSETSYQQAKVEYARTATLVPELERKISIKENDIAFLAGEYPQVIHRSILPEEVKLPESLPVGLPSTLLERRPDVREAEQRLIASNAAVGMAFTNLFPRITLTASYGLESKEMGDFFKSPIHYLSANLLGPLFAMGKNRAMLKAQKAAYEQACYAYEKAVLCAFKDARNAIVDFNKIEEIYESRRELERSSKVAMELAQLQYINGVIGYLDVLDAQRSYFDAQIGLSNAIRDKQITMVRMYKALGGGW</sequence>
<dbReference type="Proteomes" id="UP000004407">
    <property type="component" value="Unassembled WGS sequence"/>
</dbReference>
<keyword evidence="2" id="KW-1134">Transmembrane beta strand</keyword>
<feature type="chain" id="PRO_5001439131" evidence="2">
    <location>
        <begin position="19"/>
        <end position="457"/>
    </location>
</feature>
<comment type="similarity">
    <text evidence="1 2">Belongs to the outer membrane factor (OMF) (TC 1.B.17) family.</text>
</comment>
<dbReference type="AlphaFoldDB" id="G6B259"/>
<name>G6B259_9BACT</name>
<dbReference type="PATRIC" id="fig|1002367.3.peg.2423"/>
<dbReference type="Pfam" id="PF02321">
    <property type="entry name" value="OEP"/>
    <property type="match status" value="2"/>
</dbReference>
<keyword evidence="2" id="KW-0812">Transmembrane</keyword>
<evidence type="ECO:0000256" key="1">
    <source>
        <dbReference type="ARBA" id="ARBA00007613"/>
    </source>
</evidence>
<reference evidence="3 4" key="1">
    <citation type="submission" date="2011-08" db="EMBL/GenBank/DDBJ databases">
        <authorList>
            <person name="Weinstock G."/>
            <person name="Sodergren E."/>
            <person name="Clifton S."/>
            <person name="Fulton L."/>
            <person name="Fulton B."/>
            <person name="Courtney L."/>
            <person name="Fronick C."/>
            <person name="Harrison M."/>
            <person name="Strong C."/>
            <person name="Farmer C."/>
            <person name="Delahaunty K."/>
            <person name="Markovic C."/>
            <person name="Hall O."/>
            <person name="Minx P."/>
            <person name="Tomlinson C."/>
            <person name="Mitreva M."/>
            <person name="Hou S."/>
            <person name="Chen J."/>
            <person name="Wollam A."/>
            <person name="Pepin K.H."/>
            <person name="Johnson M."/>
            <person name="Bhonagiri V."/>
            <person name="Zhang X."/>
            <person name="Suruliraj S."/>
            <person name="Warren W."/>
            <person name="Chinwalla A."/>
            <person name="Mardis E.R."/>
            <person name="Wilson R.K."/>
        </authorList>
    </citation>
    <scope>NUCLEOTIDE SEQUENCE [LARGE SCALE GENOMIC DNA]</scope>
    <source>
        <strain evidence="3 4">DSM 18206</strain>
    </source>
</reference>
<dbReference type="InterPro" id="IPR010131">
    <property type="entry name" value="MdtP/NodT-like"/>
</dbReference>
<dbReference type="GeneID" id="78338348"/>
<accession>G6B259</accession>
<dbReference type="PANTHER" id="PTHR30203:SF33">
    <property type="entry name" value="BLR4455 PROTEIN"/>
    <property type="match status" value="1"/>
</dbReference>
<protein>
    <submittedName>
        <fullName evidence="3">Efflux transporter, outer membrane factor lipoprotein, NodT family</fullName>
    </submittedName>
</protein>
<dbReference type="Gene3D" id="2.20.200.10">
    <property type="entry name" value="Outer membrane efflux proteins (OEP)"/>
    <property type="match status" value="1"/>
</dbReference>
<organism evidence="3 4">
    <name type="scientific">Leyella stercorea DSM 18206</name>
    <dbReference type="NCBI Taxonomy" id="1002367"/>
    <lineage>
        <taxon>Bacteria</taxon>
        <taxon>Pseudomonadati</taxon>
        <taxon>Bacteroidota</taxon>
        <taxon>Bacteroidia</taxon>
        <taxon>Bacteroidales</taxon>
        <taxon>Prevotellaceae</taxon>
        <taxon>Leyella</taxon>
    </lineage>
</organism>
<dbReference type="InterPro" id="IPR003423">
    <property type="entry name" value="OMP_efflux"/>
</dbReference>